<comment type="similarity">
    <text evidence="7">Belongs to the cytochrome P450 family.</text>
</comment>
<accession>A0A5J9W4F8</accession>
<keyword evidence="9" id="KW-1185">Reference proteome</keyword>
<dbReference type="PROSITE" id="PS00086">
    <property type="entry name" value="CYTOCHROME_P450"/>
    <property type="match status" value="1"/>
</dbReference>
<comment type="subcellular location">
    <subcellularLocation>
        <location evidence="1">Membrane</location>
        <topology evidence="1">Single-pass membrane protein</topology>
    </subcellularLocation>
</comment>
<dbReference type="GO" id="GO:0005506">
    <property type="term" value="F:iron ion binding"/>
    <property type="evidence" value="ECO:0007669"/>
    <property type="project" value="InterPro"/>
</dbReference>
<dbReference type="InterPro" id="IPR036396">
    <property type="entry name" value="Cyt_P450_sf"/>
</dbReference>
<dbReference type="PRINTS" id="PR00463">
    <property type="entry name" value="EP450I"/>
</dbReference>
<evidence type="ECO:0008006" key="10">
    <source>
        <dbReference type="Google" id="ProtNLM"/>
    </source>
</evidence>
<feature type="non-terminal residue" evidence="8">
    <location>
        <position position="1"/>
    </location>
</feature>
<evidence type="ECO:0000256" key="6">
    <source>
        <dbReference type="PIRSR" id="PIRSR602401-1"/>
    </source>
</evidence>
<dbReference type="InterPro" id="IPR017972">
    <property type="entry name" value="Cyt_P450_CS"/>
</dbReference>
<evidence type="ECO:0000256" key="3">
    <source>
        <dbReference type="ARBA" id="ARBA00022723"/>
    </source>
</evidence>
<organism evidence="8 9">
    <name type="scientific">Eragrostis curvula</name>
    <name type="common">weeping love grass</name>
    <dbReference type="NCBI Taxonomy" id="38414"/>
    <lineage>
        <taxon>Eukaryota</taxon>
        <taxon>Viridiplantae</taxon>
        <taxon>Streptophyta</taxon>
        <taxon>Embryophyta</taxon>
        <taxon>Tracheophyta</taxon>
        <taxon>Spermatophyta</taxon>
        <taxon>Magnoliopsida</taxon>
        <taxon>Liliopsida</taxon>
        <taxon>Poales</taxon>
        <taxon>Poaceae</taxon>
        <taxon>PACMAD clade</taxon>
        <taxon>Chloridoideae</taxon>
        <taxon>Eragrostideae</taxon>
        <taxon>Eragrostidinae</taxon>
        <taxon>Eragrostis</taxon>
    </lineage>
</organism>
<evidence type="ECO:0000256" key="5">
    <source>
        <dbReference type="ARBA" id="ARBA00023136"/>
    </source>
</evidence>
<sequence>MMDSILSTLPNLITLLFPFLAAAFLLAARYRGTGKHITTGLHRKLLSLVRQRAPPGGGEHGTNKRRGLTFQVTDRAAAHRALVRQSAAFHDRPTPVVPSSILTQNRHFNILAAPYGPYWRAVRRNLVAGVLSPSFFGRINNVHARALRDLVRALGSGAPAGESLHFAVYSLTAEICFGKDVVASLGKTRLRAMAKFQWDLLMELPSFVVFARYPRVVRFLYPARWRRLLAFRRHQEETYLPLVAQVRNNRRKNKTYVDTLLDARVPEDNDRALTEGEIVSLLSEFLGVTTETTASSLQWTMANLVKHPEIQHKLRLEVDANAAGDGIIVEDGLSRMPYLKAVVFESLRRHPPIPFVLRHVPDGKEAAEVLGVPSSRLADGGATVNFLISKIGRDPEVWPEPMSFRPERFMPGGEGEGVDLACAREMKMMPFGAGRRACPGTAMAMLHLEFFVANLVREFEWWEVDGEGVDLTEFYAVILTVMKNPLRARLVPRSAPAAAMSAN</sequence>
<dbReference type="PRINTS" id="PR00385">
    <property type="entry name" value="P450"/>
</dbReference>
<dbReference type="Pfam" id="PF00067">
    <property type="entry name" value="p450"/>
    <property type="match status" value="1"/>
</dbReference>
<protein>
    <recommendedName>
        <fullName evidence="10">Cytochrome P450</fullName>
    </recommendedName>
</protein>
<dbReference type="AlphaFoldDB" id="A0A5J9W4F8"/>
<dbReference type="PANTHER" id="PTHR24298:SF366">
    <property type="entry name" value="OS06G0328900 PROTEIN"/>
    <property type="match status" value="1"/>
</dbReference>
<dbReference type="InterPro" id="IPR051103">
    <property type="entry name" value="Plant_metabolite_P450s"/>
</dbReference>
<reference evidence="8 9" key="1">
    <citation type="journal article" date="2019" name="Sci. Rep.">
        <title>A high-quality genome of Eragrostis curvula grass provides insights into Poaceae evolution and supports new strategies to enhance forage quality.</title>
        <authorList>
            <person name="Carballo J."/>
            <person name="Santos B.A.C.M."/>
            <person name="Zappacosta D."/>
            <person name="Garbus I."/>
            <person name="Selva J.P."/>
            <person name="Gallo C.A."/>
            <person name="Diaz A."/>
            <person name="Albertini E."/>
            <person name="Caccamo M."/>
            <person name="Echenique V."/>
        </authorList>
    </citation>
    <scope>NUCLEOTIDE SEQUENCE [LARGE SCALE GENOMIC DNA]</scope>
    <source>
        <strain evidence="9">cv. Victoria</strain>
        <tissue evidence="8">Leaf</tissue>
    </source>
</reference>
<keyword evidence="7" id="KW-0560">Oxidoreductase</keyword>
<dbReference type="InterPro" id="IPR002401">
    <property type="entry name" value="Cyt_P450_E_grp-I"/>
</dbReference>
<keyword evidence="6 7" id="KW-0408">Iron</keyword>
<dbReference type="OrthoDB" id="689444at2759"/>
<dbReference type="GO" id="GO:0016709">
    <property type="term" value="F:oxidoreductase activity, acting on paired donors, with incorporation or reduction of molecular oxygen, NAD(P)H as one donor, and incorporation of one atom of oxygen"/>
    <property type="evidence" value="ECO:0007669"/>
    <property type="project" value="TreeGrafter"/>
</dbReference>
<evidence type="ECO:0000256" key="4">
    <source>
        <dbReference type="ARBA" id="ARBA00022989"/>
    </source>
</evidence>
<evidence type="ECO:0000256" key="7">
    <source>
        <dbReference type="RuleBase" id="RU000461"/>
    </source>
</evidence>
<evidence type="ECO:0000313" key="9">
    <source>
        <dbReference type="Proteomes" id="UP000324897"/>
    </source>
</evidence>
<dbReference type="Proteomes" id="UP000324897">
    <property type="component" value="Unassembled WGS sequence"/>
</dbReference>
<name>A0A5J9W4F8_9POAL</name>
<evidence type="ECO:0000313" key="8">
    <source>
        <dbReference type="EMBL" id="TVU42827.1"/>
    </source>
</evidence>
<comment type="caution">
    <text evidence="8">The sequence shown here is derived from an EMBL/GenBank/DDBJ whole genome shotgun (WGS) entry which is preliminary data.</text>
</comment>
<evidence type="ECO:0000256" key="1">
    <source>
        <dbReference type="ARBA" id="ARBA00004167"/>
    </source>
</evidence>
<feature type="binding site" description="axial binding residue" evidence="6">
    <location>
        <position position="438"/>
    </location>
    <ligand>
        <name>heme</name>
        <dbReference type="ChEBI" id="CHEBI:30413"/>
    </ligand>
    <ligandPart>
        <name>Fe</name>
        <dbReference type="ChEBI" id="CHEBI:18248"/>
    </ligandPart>
</feature>
<dbReference type="GO" id="GO:0016020">
    <property type="term" value="C:membrane"/>
    <property type="evidence" value="ECO:0007669"/>
    <property type="project" value="UniProtKB-SubCell"/>
</dbReference>
<comment type="cofactor">
    <cofactor evidence="6">
        <name>heme</name>
        <dbReference type="ChEBI" id="CHEBI:30413"/>
    </cofactor>
</comment>
<dbReference type="EMBL" id="RWGY01000005">
    <property type="protein sequence ID" value="TVU42827.1"/>
    <property type="molecule type" value="Genomic_DNA"/>
</dbReference>
<dbReference type="Gramene" id="TVU42827">
    <property type="protein sequence ID" value="TVU42827"/>
    <property type="gene ID" value="EJB05_09250"/>
</dbReference>
<dbReference type="InterPro" id="IPR001128">
    <property type="entry name" value="Cyt_P450"/>
</dbReference>
<keyword evidence="2" id="KW-0812">Transmembrane</keyword>
<keyword evidence="5" id="KW-0472">Membrane</keyword>
<evidence type="ECO:0000256" key="2">
    <source>
        <dbReference type="ARBA" id="ARBA00022692"/>
    </source>
</evidence>
<dbReference type="PANTHER" id="PTHR24298">
    <property type="entry name" value="FLAVONOID 3'-MONOOXYGENASE-RELATED"/>
    <property type="match status" value="1"/>
</dbReference>
<dbReference type="Gene3D" id="1.10.630.10">
    <property type="entry name" value="Cytochrome P450"/>
    <property type="match status" value="1"/>
</dbReference>
<gene>
    <name evidence="8" type="ORF">EJB05_09250</name>
</gene>
<dbReference type="SUPFAM" id="SSF48264">
    <property type="entry name" value="Cytochrome P450"/>
    <property type="match status" value="1"/>
</dbReference>
<keyword evidence="3 6" id="KW-0479">Metal-binding</keyword>
<keyword evidence="6 7" id="KW-0349">Heme</keyword>
<keyword evidence="7" id="KW-0503">Monooxygenase</keyword>
<keyword evidence="4" id="KW-1133">Transmembrane helix</keyword>
<dbReference type="GO" id="GO:0020037">
    <property type="term" value="F:heme binding"/>
    <property type="evidence" value="ECO:0007669"/>
    <property type="project" value="InterPro"/>
</dbReference>
<proteinExistence type="inferred from homology"/>